<evidence type="ECO:0000256" key="1">
    <source>
        <dbReference type="ARBA" id="ARBA00009986"/>
    </source>
</evidence>
<dbReference type="SUPFAM" id="SSF53720">
    <property type="entry name" value="ALDH-like"/>
    <property type="match status" value="1"/>
</dbReference>
<dbReference type="PROSITE" id="PS00687">
    <property type="entry name" value="ALDEHYDE_DEHYDR_GLU"/>
    <property type="match status" value="1"/>
</dbReference>
<dbReference type="Pfam" id="PF00171">
    <property type="entry name" value="Aldedh"/>
    <property type="match status" value="1"/>
</dbReference>
<dbReference type="InterPro" id="IPR016161">
    <property type="entry name" value="Ald_DH/histidinol_DH"/>
</dbReference>
<dbReference type="Gene3D" id="3.40.309.10">
    <property type="entry name" value="Aldehyde Dehydrogenase, Chain A, domain 2"/>
    <property type="match status" value="1"/>
</dbReference>
<dbReference type="FunFam" id="3.40.605.10:FF:000007">
    <property type="entry name" value="NAD/NADP-dependent betaine aldehyde dehydrogenase"/>
    <property type="match status" value="1"/>
</dbReference>
<dbReference type="RefSeq" id="WP_146536468.1">
    <property type="nucleotide sequence ID" value="NZ_SJPX01000005.1"/>
</dbReference>
<keyword evidence="2 4" id="KW-0560">Oxidoreductase</keyword>
<dbReference type="Proteomes" id="UP000317977">
    <property type="component" value="Unassembled WGS sequence"/>
</dbReference>
<evidence type="ECO:0000256" key="4">
    <source>
        <dbReference type="RuleBase" id="RU003345"/>
    </source>
</evidence>
<evidence type="ECO:0000256" key="2">
    <source>
        <dbReference type="ARBA" id="ARBA00023002"/>
    </source>
</evidence>
<sequence>MLDSPLLKNAAGYIDGKWAHADSGKTQTVINPATDEMVAVVPVMGRDETIRAIEAAERTLATPTTIEQRRTWLDQIADLIIKNREELGRIVTHEHGKPWKEAMGEADYAASFFRFYASCIDHLKPRELPDRPRGHRWMVHYRPAGVAALVTPWNFPLAMLAKKFSAALAADCGCVVKPSSKTPLSMIALFSLMESLDLPAGKANLVLGPAGPISDALCEHPAVRIISFTGSTPVGKKLMAATAPHLKRLALELGGNAPFIVFADADIDKAIEHLMANKFRGAGQTCVCANRVYVQREIADSFAEKLAARAAALKVGDGMVEGTDMGPLIDKNAVAKVQRHVDDALAKGAILIAGERSTMVNHGTGNFFPPTVLRGVTSAMECVQDETFGPLAPIIEFADEEEVITAANSTEYGLAAYVFTSDDGCAQRVIARLSFGHVGCNTGSGPTAEAPFGGMKQSGFGREGGVEGLHDFIEAQAVPSPS</sequence>
<dbReference type="EMBL" id="SJPX01000005">
    <property type="protein sequence ID" value="TWU48045.1"/>
    <property type="molecule type" value="Genomic_DNA"/>
</dbReference>
<keyword evidence="7" id="KW-1185">Reference proteome</keyword>
<dbReference type="InterPro" id="IPR050740">
    <property type="entry name" value="Aldehyde_DH_Superfamily"/>
</dbReference>
<feature type="domain" description="Aldehyde dehydrogenase" evidence="5">
    <location>
        <begin position="18"/>
        <end position="478"/>
    </location>
</feature>
<dbReference type="PANTHER" id="PTHR43353:SF5">
    <property type="entry name" value="SUCCINATE-SEMIALDEHYDE DEHYDROGENASE, MITOCHONDRIAL"/>
    <property type="match status" value="1"/>
</dbReference>
<organism evidence="6 7">
    <name type="scientific">Rubripirellula reticaptiva</name>
    <dbReference type="NCBI Taxonomy" id="2528013"/>
    <lineage>
        <taxon>Bacteria</taxon>
        <taxon>Pseudomonadati</taxon>
        <taxon>Planctomycetota</taxon>
        <taxon>Planctomycetia</taxon>
        <taxon>Pirellulales</taxon>
        <taxon>Pirellulaceae</taxon>
        <taxon>Rubripirellula</taxon>
    </lineage>
</organism>
<dbReference type="CDD" id="cd07103">
    <property type="entry name" value="ALDH_F5_SSADH_GabD"/>
    <property type="match status" value="1"/>
</dbReference>
<evidence type="ECO:0000259" key="5">
    <source>
        <dbReference type="Pfam" id="PF00171"/>
    </source>
</evidence>
<reference evidence="6 7" key="1">
    <citation type="submission" date="2019-02" db="EMBL/GenBank/DDBJ databases">
        <title>Deep-cultivation of Planctomycetes and their phenomic and genomic characterization uncovers novel biology.</title>
        <authorList>
            <person name="Wiegand S."/>
            <person name="Jogler M."/>
            <person name="Boedeker C."/>
            <person name="Pinto D."/>
            <person name="Vollmers J."/>
            <person name="Rivas-Marin E."/>
            <person name="Kohn T."/>
            <person name="Peeters S.H."/>
            <person name="Heuer A."/>
            <person name="Rast P."/>
            <person name="Oberbeckmann S."/>
            <person name="Bunk B."/>
            <person name="Jeske O."/>
            <person name="Meyerdierks A."/>
            <person name="Storesund J.E."/>
            <person name="Kallscheuer N."/>
            <person name="Luecker S."/>
            <person name="Lage O.M."/>
            <person name="Pohl T."/>
            <person name="Merkel B.J."/>
            <person name="Hornburger P."/>
            <person name="Mueller R.-W."/>
            <person name="Bruemmer F."/>
            <person name="Labrenz M."/>
            <person name="Spormann A.M."/>
            <person name="Op Den Camp H."/>
            <person name="Overmann J."/>
            <person name="Amann R."/>
            <person name="Jetten M.S.M."/>
            <person name="Mascher T."/>
            <person name="Medema M.H."/>
            <person name="Devos D.P."/>
            <person name="Kaster A.-K."/>
            <person name="Ovreas L."/>
            <person name="Rohde M."/>
            <person name="Galperin M.Y."/>
            <person name="Jogler C."/>
        </authorList>
    </citation>
    <scope>NUCLEOTIDE SEQUENCE [LARGE SCALE GENOMIC DNA]</scope>
    <source>
        <strain evidence="6 7">Poly59</strain>
    </source>
</reference>
<dbReference type="EC" id="1.2.1.20" evidence="6"/>
<dbReference type="Gene3D" id="3.40.605.10">
    <property type="entry name" value="Aldehyde Dehydrogenase, Chain A, domain 1"/>
    <property type="match status" value="1"/>
</dbReference>
<dbReference type="GO" id="GO:0102810">
    <property type="term" value="F:glutarate-semialdehyde dehydrogenase (NADP+) activity"/>
    <property type="evidence" value="ECO:0007669"/>
    <property type="project" value="UniProtKB-EC"/>
</dbReference>
<dbReference type="FunFam" id="3.40.309.10:FF:000004">
    <property type="entry name" value="Succinate-semialdehyde dehydrogenase I"/>
    <property type="match status" value="1"/>
</dbReference>
<proteinExistence type="inferred from homology"/>
<evidence type="ECO:0000313" key="6">
    <source>
        <dbReference type="EMBL" id="TWU48045.1"/>
    </source>
</evidence>
<dbReference type="OrthoDB" id="4503395at2"/>
<feature type="active site" evidence="3">
    <location>
        <position position="252"/>
    </location>
</feature>
<accession>A0A5C6EHU8</accession>
<comment type="similarity">
    <text evidence="1 4">Belongs to the aldehyde dehydrogenase family.</text>
</comment>
<evidence type="ECO:0000256" key="3">
    <source>
        <dbReference type="PROSITE-ProRule" id="PRU10007"/>
    </source>
</evidence>
<dbReference type="GO" id="GO:0004777">
    <property type="term" value="F:succinate-semialdehyde dehydrogenase (NAD+) activity"/>
    <property type="evidence" value="ECO:0007669"/>
    <property type="project" value="TreeGrafter"/>
</dbReference>
<comment type="caution">
    <text evidence="6">The sequence shown here is derived from an EMBL/GenBank/DDBJ whole genome shotgun (WGS) entry which is preliminary data.</text>
</comment>
<dbReference type="InterPro" id="IPR015590">
    <property type="entry name" value="Aldehyde_DH_dom"/>
</dbReference>
<dbReference type="InterPro" id="IPR029510">
    <property type="entry name" value="Ald_DH_CS_GLU"/>
</dbReference>
<name>A0A5C6EHU8_9BACT</name>
<dbReference type="PANTHER" id="PTHR43353">
    <property type="entry name" value="SUCCINATE-SEMIALDEHYDE DEHYDROGENASE, MITOCHONDRIAL"/>
    <property type="match status" value="1"/>
</dbReference>
<gene>
    <name evidence="6" type="primary">davD</name>
    <name evidence="6" type="ORF">Poly59_48890</name>
</gene>
<protein>
    <submittedName>
        <fullName evidence="6">Glutarate-semialdehyde dehydrogenase DavD</fullName>
        <ecNumber evidence="6">1.2.1.20</ecNumber>
    </submittedName>
</protein>
<dbReference type="InterPro" id="IPR016162">
    <property type="entry name" value="Ald_DH_N"/>
</dbReference>
<dbReference type="AlphaFoldDB" id="A0A5C6EHU8"/>
<dbReference type="GO" id="GO:0009450">
    <property type="term" value="P:gamma-aminobutyric acid catabolic process"/>
    <property type="evidence" value="ECO:0007669"/>
    <property type="project" value="TreeGrafter"/>
</dbReference>
<dbReference type="InterPro" id="IPR016163">
    <property type="entry name" value="Ald_DH_C"/>
</dbReference>
<evidence type="ECO:0000313" key="7">
    <source>
        <dbReference type="Proteomes" id="UP000317977"/>
    </source>
</evidence>